<dbReference type="GO" id="GO:0022857">
    <property type="term" value="F:transmembrane transporter activity"/>
    <property type="evidence" value="ECO:0007669"/>
    <property type="project" value="InterPro"/>
</dbReference>
<dbReference type="InterPro" id="IPR020846">
    <property type="entry name" value="MFS_dom"/>
</dbReference>
<comment type="subcellular location">
    <subcellularLocation>
        <location evidence="1">Cell membrane</location>
        <topology evidence="1">Multi-pass membrane protein</topology>
    </subcellularLocation>
</comment>
<gene>
    <name evidence="9" type="ORF">H7B90_06565</name>
</gene>
<keyword evidence="6 7" id="KW-0472">Membrane</keyword>
<keyword evidence="3" id="KW-0813">Transport</keyword>
<evidence type="ECO:0000256" key="2">
    <source>
        <dbReference type="ARBA" id="ARBA00008335"/>
    </source>
</evidence>
<feature type="transmembrane region" description="Helical" evidence="7">
    <location>
        <begin position="247"/>
        <end position="265"/>
    </location>
</feature>
<dbReference type="InterPro" id="IPR036259">
    <property type="entry name" value="MFS_trans_sf"/>
</dbReference>
<feature type="transmembrane region" description="Helical" evidence="7">
    <location>
        <begin position="300"/>
        <end position="323"/>
    </location>
</feature>
<dbReference type="PANTHER" id="PTHR23514:SF3">
    <property type="entry name" value="BYPASS OF STOP CODON PROTEIN 6"/>
    <property type="match status" value="1"/>
</dbReference>
<reference evidence="9 10" key="1">
    <citation type="submission" date="2020-08" db="EMBL/GenBank/DDBJ databases">
        <title>Cohnella phylogeny.</title>
        <authorList>
            <person name="Dunlap C."/>
        </authorList>
    </citation>
    <scope>NUCLEOTIDE SEQUENCE [LARGE SCALE GENOMIC DNA]</scope>
    <source>
        <strain evidence="9 10">DSM 25239</strain>
    </source>
</reference>
<evidence type="ECO:0000256" key="3">
    <source>
        <dbReference type="ARBA" id="ARBA00022448"/>
    </source>
</evidence>
<feature type="transmembrane region" description="Helical" evidence="7">
    <location>
        <begin position="335"/>
        <end position="355"/>
    </location>
</feature>
<dbReference type="EMBL" id="JACJVR010000020">
    <property type="protein sequence ID" value="MBB6691063.1"/>
    <property type="molecule type" value="Genomic_DNA"/>
</dbReference>
<comment type="similarity">
    <text evidence="2">Belongs to the major facilitator superfamily.</text>
</comment>
<protein>
    <submittedName>
        <fullName evidence="9">MFS transporter</fullName>
    </submittedName>
</protein>
<dbReference type="Proteomes" id="UP000553776">
    <property type="component" value="Unassembled WGS sequence"/>
</dbReference>
<keyword evidence="4 7" id="KW-0812">Transmembrane</keyword>
<feature type="transmembrane region" description="Helical" evidence="7">
    <location>
        <begin position="100"/>
        <end position="121"/>
    </location>
</feature>
<feature type="transmembrane region" description="Helical" evidence="7">
    <location>
        <begin position="133"/>
        <end position="150"/>
    </location>
</feature>
<dbReference type="RefSeq" id="WP_185135063.1">
    <property type="nucleotide sequence ID" value="NZ_BORM01000038.1"/>
</dbReference>
<evidence type="ECO:0000259" key="8">
    <source>
        <dbReference type="PROSITE" id="PS50850"/>
    </source>
</evidence>
<feature type="transmembrane region" description="Helical" evidence="7">
    <location>
        <begin position="206"/>
        <end position="227"/>
    </location>
</feature>
<dbReference type="Pfam" id="PF07690">
    <property type="entry name" value="MFS_1"/>
    <property type="match status" value="1"/>
</dbReference>
<dbReference type="InterPro" id="IPR011701">
    <property type="entry name" value="MFS"/>
</dbReference>
<evidence type="ECO:0000256" key="7">
    <source>
        <dbReference type="SAM" id="Phobius"/>
    </source>
</evidence>
<evidence type="ECO:0000313" key="10">
    <source>
        <dbReference type="Proteomes" id="UP000553776"/>
    </source>
</evidence>
<evidence type="ECO:0000256" key="6">
    <source>
        <dbReference type="ARBA" id="ARBA00023136"/>
    </source>
</evidence>
<dbReference type="PANTHER" id="PTHR23514">
    <property type="entry name" value="BYPASS OF STOP CODON PROTEIN 6"/>
    <property type="match status" value="1"/>
</dbReference>
<feature type="transmembrane region" description="Helical" evidence="7">
    <location>
        <begin position="277"/>
        <end position="294"/>
    </location>
</feature>
<dbReference type="GO" id="GO:0005886">
    <property type="term" value="C:plasma membrane"/>
    <property type="evidence" value="ECO:0007669"/>
    <property type="project" value="UniProtKB-SubCell"/>
</dbReference>
<keyword evidence="5 7" id="KW-1133">Transmembrane helix</keyword>
<evidence type="ECO:0000256" key="4">
    <source>
        <dbReference type="ARBA" id="ARBA00022692"/>
    </source>
</evidence>
<dbReference type="AlphaFoldDB" id="A0A841TY37"/>
<organism evidence="9 10">
    <name type="scientific">Cohnella xylanilytica</name>
    <dbReference type="NCBI Taxonomy" id="557555"/>
    <lineage>
        <taxon>Bacteria</taxon>
        <taxon>Bacillati</taxon>
        <taxon>Bacillota</taxon>
        <taxon>Bacilli</taxon>
        <taxon>Bacillales</taxon>
        <taxon>Paenibacillaceae</taxon>
        <taxon>Cohnella</taxon>
    </lineage>
</organism>
<dbReference type="PROSITE" id="PS50850">
    <property type="entry name" value="MFS"/>
    <property type="match status" value="1"/>
</dbReference>
<dbReference type="InterPro" id="IPR051788">
    <property type="entry name" value="MFS_Transporter"/>
</dbReference>
<name>A0A841TY37_9BACL</name>
<proteinExistence type="inferred from homology"/>
<feature type="transmembrane region" description="Helical" evidence="7">
    <location>
        <begin position="69"/>
        <end position="88"/>
    </location>
</feature>
<feature type="domain" description="Major facilitator superfamily (MFS) profile" evidence="8">
    <location>
        <begin position="4"/>
        <end position="388"/>
    </location>
</feature>
<evidence type="ECO:0000313" key="9">
    <source>
        <dbReference type="EMBL" id="MBB6691063.1"/>
    </source>
</evidence>
<feature type="transmembrane region" description="Helical" evidence="7">
    <location>
        <begin position="367"/>
        <end position="386"/>
    </location>
</feature>
<dbReference type="SUPFAM" id="SSF103473">
    <property type="entry name" value="MFS general substrate transporter"/>
    <property type="match status" value="1"/>
</dbReference>
<sequence length="399" mass="41650">MSRLIFLGCLAYLTIGLGQLVLGAVMEPMVHAYGIQYGDGGQLVMHQFLGGLVGTLCSPWLINRIGRKSLLLAAFGIMAVIEFLYMALPPWGVMLSIAPVTGFGFGIVEALVGSLIIGGAGEKANVAMTRVETFFGIGALIIPFAGAALIELGQWRMAFGVVGLLSVASLFCWWRFWPAGIGQGAAGAHGAGDAPSSSGSRLGRNAAVVMGACILFFVVYVGLEMSFVHYLPSVLVNSDEGLTEATATLALSVFWGAMTIGRMFAGAIADRFGGGPYLLGTCFAAAICFALMSLTGGVTAMFVLTFFAGLALSGIFAVALVFTNRAVPGMTERTTSLLIASGLLGGAILPKLAGWSLDRFEVGMTRWLFTAVAVLMVVIIGVALAYSKRSSERPAIVAK</sequence>
<feature type="transmembrane region" description="Helical" evidence="7">
    <location>
        <begin position="43"/>
        <end position="62"/>
    </location>
</feature>
<feature type="transmembrane region" description="Helical" evidence="7">
    <location>
        <begin position="156"/>
        <end position="174"/>
    </location>
</feature>
<evidence type="ECO:0000256" key="1">
    <source>
        <dbReference type="ARBA" id="ARBA00004651"/>
    </source>
</evidence>
<dbReference type="Gene3D" id="1.20.1250.20">
    <property type="entry name" value="MFS general substrate transporter like domains"/>
    <property type="match status" value="2"/>
</dbReference>
<keyword evidence="10" id="KW-1185">Reference proteome</keyword>
<comment type="caution">
    <text evidence="9">The sequence shown here is derived from an EMBL/GenBank/DDBJ whole genome shotgun (WGS) entry which is preliminary data.</text>
</comment>
<evidence type="ECO:0000256" key="5">
    <source>
        <dbReference type="ARBA" id="ARBA00022989"/>
    </source>
</evidence>
<accession>A0A841TY37</accession>